<dbReference type="GO" id="GO:0004523">
    <property type="term" value="F:RNA-DNA hybrid ribonuclease activity"/>
    <property type="evidence" value="ECO:0007669"/>
    <property type="project" value="InterPro"/>
</dbReference>
<evidence type="ECO:0000313" key="1">
    <source>
        <dbReference type="Proteomes" id="UP000235220"/>
    </source>
</evidence>
<dbReference type="SUPFAM" id="SSF53098">
    <property type="entry name" value="Ribonuclease H-like"/>
    <property type="match status" value="1"/>
</dbReference>
<dbReference type="InterPro" id="IPR052929">
    <property type="entry name" value="RNase_H-like_EbsB-rel"/>
</dbReference>
<dbReference type="Proteomes" id="UP000235220">
    <property type="component" value="Chromosome 14"/>
</dbReference>
<dbReference type="PANTHER" id="PTHR47074:SF48">
    <property type="entry name" value="POLYNUCLEOTIDYL TRANSFERASE, RIBONUCLEASE H-LIKE SUPERFAMILY PROTEIN"/>
    <property type="match status" value="1"/>
</dbReference>
<dbReference type="Gramene" id="Jr14_14040_p1">
    <property type="protein sequence ID" value="cds.Jr14_14040_p1"/>
    <property type="gene ID" value="Jr14_14040"/>
</dbReference>
<organism evidence="1 2">
    <name type="scientific">Juglans regia</name>
    <name type="common">English walnut</name>
    <dbReference type="NCBI Taxonomy" id="51240"/>
    <lineage>
        <taxon>Eukaryota</taxon>
        <taxon>Viridiplantae</taxon>
        <taxon>Streptophyta</taxon>
        <taxon>Embryophyta</taxon>
        <taxon>Tracheophyta</taxon>
        <taxon>Spermatophyta</taxon>
        <taxon>Magnoliopsida</taxon>
        <taxon>eudicotyledons</taxon>
        <taxon>Gunneridae</taxon>
        <taxon>Pentapetalae</taxon>
        <taxon>rosids</taxon>
        <taxon>fabids</taxon>
        <taxon>Fagales</taxon>
        <taxon>Juglandaceae</taxon>
        <taxon>Juglans</taxon>
    </lineage>
</organism>
<protein>
    <submittedName>
        <fullName evidence="2">Uncharacterized protein LOC108990306</fullName>
    </submittedName>
</protein>
<dbReference type="OrthoDB" id="1906820at2759"/>
<dbReference type="Pfam" id="PF13456">
    <property type="entry name" value="RVT_3"/>
    <property type="match status" value="1"/>
</dbReference>
<reference evidence="2" key="1">
    <citation type="submission" date="2025-08" db="UniProtKB">
        <authorList>
            <consortium name="RefSeq"/>
        </authorList>
    </citation>
    <scope>IDENTIFICATION</scope>
    <source>
        <tissue evidence="2">Leaves</tissue>
    </source>
</reference>
<gene>
    <name evidence="2" type="primary">LOC108990306</name>
</gene>
<dbReference type="GO" id="GO:0003676">
    <property type="term" value="F:nucleic acid binding"/>
    <property type="evidence" value="ECO:0007669"/>
    <property type="project" value="InterPro"/>
</dbReference>
<keyword evidence="1" id="KW-1185">Reference proteome</keyword>
<sequence>MQICFKKTKLEEIIVILRGLWSKRNRVVIEGKFDSPSKVIQIALSNLKIFQKPEDVNEQNREVNSQRRRDAKWLLPGEGVTKINFDATIDKINSRLGMGIVARNHKGELLLSMCVSKEFIGSPELVEASALWRDMELVVELNIKNVLFEGDAQKVIKEIYERRATCAWMGQLVEDIGSILTEKSD</sequence>
<dbReference type="InterPro" id="IPR002156">
    <property type="entry name" value="RNaseH_domain"/>
</dbReference>
<evidence type="ECO:0000313" key="2">
    <source>
        <dbReference type="RefSeq" id="XP_018819776.1"/>
    </source>
</evidence>
<name>A0A2I4EK51_JUGRE</name>
<dbReference type="PANTHER" id="PTHR47074">
    <property type="entry name" value="BNAC02G40300D PROTEIN"/>
    <property type="match status" value="1"/>
</dbReference>
<dbReference type="AlphaFoldDB" id="A0A2I4EK51"/>
<dbReference type="KEGG" id="jre:108990306"/>
<dbReference type="GeneID" id="108990306"/>
<dbReference type="InterPro" id="IPR012337">
    <property type="entry name" value="RNaseH-like_sf"/>
</dbReference>
<proteinExistence type="predicted"/>
<accession>A0A2I4EK51</accession>
<dbReference type="RefSeq" id="XP_018819776.1">
    <property type="nucleotide sequence ID" value="XM_018964231.1"/>
</dbReference>